<accession>A0A0D7AV02</accession>
<protein>
    <submittedName>
        <fullName evidence="1">Uncharacterized protein</fullName>
    </submittedName>
</protein>
<name>A0A0D7AV02_9AGAR</name>
<sequence>MIVSEPRRLMEREAIVSLYIRRKSSALAMTAGQEGKLILSLAPSTSRQEEYYAYATLTIKPEELQQNLKKHHKIDWGPV</sequence>
<dbReference type="Proteomes" id="UP000054007">
    <property type="component" value="Unassembled WGS sequence"/>
</dbReference>
<organism evidence="1 2">
    <name type="scientific">Cylindrobasidium torrendii FP15055 ss-10</name>
    <dbReference type="NCBI Taxonomy" id="1314674"/>
    <lineage>
        <taxon>Eukaryota</taxon>
        <taxon>Fungi</taxon>
        <taxon>Dikarya</taxon>
        <taxon>Basidiomycota</taxon>
        <taxon>Agaricomycotina</taxon>
        <taxon>Agaricomycetes</taxon>
        <taxon>Agaricomycetidae</taxon>
        <taxon>Agaricales</taxon>
        <taxon>Marasmiineae</taxon>
        <taxon>Physalacriaceae</taxon>
        <taxon>Cylindrobasidium</taxon>
    </lineage>
</organism>
<evidence type="ECO:0000313" key="2">
    <source>
        <dbReference type="Proteomes" id="UP000054007"/>
    </source>
</evidence>
<keyword evidence="2" id="KW-1185">Reference proteome</keyword>
<proteinExistence type="predicted"/>
<evidence type="ECO:0000313" key="1">
    <source>
        <dbReference type="EMBL" id="KIY61121.1"/>
    </source>
</evidence>
<dbReference type="OrthoDB" id="416093at2759"/>
<dbReference type="AlphaFoldDB" id="A0A0D7AV02"/>
<gene>
    <name evidence="1" type="ORF">CYLTODRAFT_460117</name>
</gene>
<dbReference type="EMBL" id="KN881043">
    <property type="protein sequence ID" value="KIY61121.1"/>
    <property type="molecule type" value="Genomic_DNA"/>
</dbReference>
<reference evidence="1 2" key="1">
    <citation type="journal article" date="2015" name="Fungal Genet. Biol.">
        <title>Evolution of novel wood decay mechanisms in Agaricales revealed by the genome sequences of Fistulina hepatica and Cylindrobasidium torrendii.</title>
        <authorList>
            <person name="Floudas D."/>
            <person name="Held B.W."/>
            <person name="Riley R."/>
            <person name="Nagy L.G."/>
            <person name="Koehler G."/>
            <person name="Ransdell A.S."/>
            <person name="Younus H."/>
            <person name="Chow J."/>
            <person name="Chiniquy J."/>
            <person name="Lipzen A."/>
            <person name="Tritt A."/>
            <person name="Sun H."/>
            <person name="Haridas S."/>
            <person name="LaButti K."/>
            <person name="Ohm R.A."/>
            <person name="Kues U."/>
            <person name="Blanchette R.A."/>
            <person name="Grigoriev I.V."/>
            <person name="Minto R.E."/>
            <person name="Hibbett D.S."/>
        </authorList>
    </citation>
    <scope>NUCLEOTIDE SEQUENCE [LARGE SCALE GENOMIC DNA]</scope>
    <source>
        <strain evidence="1 2">FP15055 ss-10</strain>
    </source>
</reference>